<comment type="caution">
    <text evidence="1">The sequence shown here is derived from an EMBL/GenBank/DDBJ whole genome shotgun (WGS) entry which is preliminary data.</text>
</comment>
<keyword evidence="2" id="KW-1185">Reference proteome</keyword>
<evidence type="ECO:0000313" key="1">
    <source>
        <dbReference type="EMBL" id="EAY30084.1"/>
    </source>
</evidence>
<accession>A1ZHS7</accession>
<evidence type="ECO:0000313" key="2">
    <source>
        <dbReference type="Proteomes" id="UP000004095"/>
    </source>
</evidence>
<protein>
    <submittedName>
        <fullName evidence="1">Uncharacterized protein</fullName>
    </submittedName>
</protein>
<dbReference type="AlphaFoldDB" id="A1ZHS7"/>
<organism evidence="1 2">
    <name type="scientific">Microscilla marina ATCC 23134</name>
    <dbReference type="NCBI Taxonomy" id="313606"/>
    <lineage>
        <taxon>Bacteria</taxon>
        <taxon>Pseudomonadati</taxon>
        <taxon>Bacteroidota</taxon>
        <taxon>Cytophagia</taxon>
        <taxon>Cytophagales</taxon>
        <taxon>Microscillaceae</taxon>
        <taxon>Microscilla</taxon>
    </lineage>
</organism>
<sequence>MFMHFMGWFPVFFIFWSNALQRSHAGNKVNINELIQITAPK</sequence>
<proteinExistence type="predicted"/>
<name>A1ZHS7_MICM2</name>
<dbReference type="EMBL" id="AAWS01000008">
    <property type="protein sequence ID" value="EAY30084.1"/>
    <property type="molecule type" value="Genomic_DNA"/>
</dbReference>
<dbReference type="Proteomes" id="UP000004095">
    <property type="component" value="Unassembled WGS sequence"/>
</dbReference>
<reference evidence="1 2" key="1">
    <citation type="submission" date="2007-01" db="EMBL/GenBank/DDBJ databases">
        <authorList>
            <person name="Haygood M."/>
            <person name="Podell S."/>
            <person name="Anderson C."/>
            <person name="Hopkinson B."/>
            <person name="Roe K."/>
            <person name="Barbeau K."/>
            <person name="Gaasterland T."/>
            <person name="Ferriera S."/>
            <person name="Johnson J."/>
            <person name="Kravitz S."/>
            <person name="Beeson K."/>
            <person name="Sutton G."/>
            <person name="Rogers Y.-H."/>
            <person name="Friedman R."/>
            <person name="Frazier M."/>
            <person name="Venter J.C."/>
        </authorList>
    </citation>
    <scope>NUCLEOTIDE SEQUENCE [LARGE SCALE GENOMIC DNA]</scope>
    <source>
        <strain evidence="1 2">ATCC 23134</strain>
    </source>
</reference>
<gene>
    <name evidence="1" type="ORF">M23134_05417</name>
</gene>